<dbReference type="Pfam" id="PF03123">
    <property type="entry name" value="CAT_RBD"/>
    <property type="match status" value="1"/>
</dbReference>
<dbReference type="InterPro" id="IPR004341">
    <property type="entry name" value="CAT_RNA-bd_dom"/>
</dbReference>
<dbReference type="AlphaFoldDB" id="A0A498R8A5"/>
<dbReference type="SUPFAM" id="SSF50151">
    <property type="entry name" value="SacY-like RNA-binding domain"/>
    <property type="match status" value="1"/>
</dbReference>
<dbReference type="Gene3D" id="2.30.24.10">
    <property type="entry name" value="CAT RNA-binding domain"/>
    <property type="match status" value="1"/>
</dbReference>
<accession>A0A498R8A5</accession>
<dbReference type="PANTHER" id="PTHR30185">
    <property type="entry name" value="CRYPTIC BETA-GLUCOSIDE BGL OPERON ANTITERMINATOR"/>
    <property type="match status" value="1"/>
</dbReference>
<evidence type="ECO:0000313" key="3">
    <source>
        <dbReference type="EMBL" id="VBB08936.1"/>
    </source>
</evidence>
<dbReference type="SMART" id="SM01061">
    <property type="entry name" value="CAT_RBD"/>
    <property type="match status" value="1"/>
</dbReference>
<dbReference type="OrthoDB" id="9813552at2"/>
<dbReference type="GO" id="GO:0006355">
    <property type="term" value="P:regulation of DNA-templated transcription"/>
    <property type="evidence" value="ECO:0007669"/>
    <property type="project" value="InterPro"/>
</dbReference>
<reference evidence="3 4" key="1">
    <citation type="submission" date="2018-06" db="EMBL/GenBank/DDBJ databases">
        <authorList>
            <person name="Strepis N."/>
        </authorList>
    </citation>
    <scope>NUCLEOTIDE SEQUENCE [LARGE SCALE GENOMIC DNA]</scope>
    <source>
        <strain evidence="3">LUCI</strain>
    </source>
</reference>
<sequence length="281" mass="32653">MEIKKVFNNNVVLAENEKQMEMVVMGRGLAFQKKTGDWIDPAGIEKTFVLERQGISEKIADLLKETSDQYLGLADKIISYAKTALNNKLDDYLYVALTDHLSFAISRHKQGFHLPNALLWEIRKFYKEEFKVGLKALKIIAAETGIQLPEDEAGFITIHLVNSQFPGKGMEPMAEITGMISHILNIVKYHYQMELNETTVSYERFLTHLRFFALRLTRKDSKIYEEEADFFFEQVKTKYAKAFQCSGKIALYIQQTYNRRLSCDEKIYLTLHIQRVTNRQE</sequence>
<evidence type="ECO:0000256" key="1">
    <source>
        <dbReference type="ARBA" id="ARBA00022737"/>
    </source>
</evidence>
<dbReference type="PANTHER" id="PTHR30185:SF15">
    <property type="entry name" value="CRYPTIC BETA-GLUCOSIDE BGL OPERON ANTITERMINATOR"/>
    <property type="match status" value="1"/>
</dbReference>
<dbReference type="InterPro" id="IPR011608">
    <property type="entry name" value="PRD"/>
</dbReference>
<dbReference type="EMBL" id="UPPP01000105">
    <property type="protein sequence ID" value="VBB08936.1"/>
    <property type="molecule type" value="Genomic_DNA"/>
</dbReference>
<protein>
    <recommendedName>
        <fullName evidence="2">PRD domain-containing protein</fullName>
    </recommendedName>
</protein>
<feature type="domain" description="PRD" evidence="2">
    <location>
        <begin position="171"/>
        <end position="281"/>
    </location>
</feature>
<name>A0A498R8A5_9FIRM</name>
<dbReference type="Pfam" id="PF00874">
    <property type="entry name" value="PRD"/>
    <property type="match status" value="2"/>
</dbReference>
<dbReference type="Proteomes" id="UP000277811">
    <property type="component" value="Unassembled WGS sequence"/>
</dbReference>
<keyword evidence="4" id="KW-1185">Reference proteome</keyword>
<dbReference type="PROSITE" id="PS51372">
    <property type="entry name" value="PRD_2"/>
    <property type="match status" value="2"/>
</dbReference>
<dbReference type="NCBIfam" id="NF046042">
    <property type="entry name" value="LicT"/>
    <property type="match status" value="1"/>
</dbReference>
<dbReference type="SUPFAM" id="SSF63520">
    <property type="entry name" value="PTS-regulatory domain, PRD"/>
    <property type="match status" value="2"/>
</dbReference>
<evidence type="ECO:0000259" key="2">
    <source>
        <dbReference type="PROSITE" id="PS51372"/>
    </source>
</evidence>
<dbReference type="GO" id="GO:0003723">
    <property type="term" value="F:RNA binding"/>
    <property type="evidence" value="ECO:0007669"/>
    <property type="project" value="InterPro"/>
</dbReference>
<proteinExistence type="predicted"/>
<dbReference type="InterPro" id="IPR036634">
    <property type="entry name" value="PRD_sf"/>
</dbReference>
<feature type="domain" description="PRD" evidence="2">
    <location>
        <begin position="65"/>
        <end position="170"/>
    </location>
</feature>
<dbReference type="RefSeq" id="WP_122629771.1">
    <property type="nucleotide sequence ID" value="NZ_UPPP01000105.1"/>
</dbReference>
<keyword evidence="1" id="KW-0677">Repeat</keyword>
<dbReference type="Gene3D" id="1.10.1790.10">
    <property type="entry name" value="PRD domain"/>
    <property type="match status" value="2"/>
</dbReference>
<dbReference type="InterPro" id="IPR036650">
    <property type="entry name" value="CAT_RNA-bd_dom_sf"/>
</dbReference>
<evidence type="ECO:0000313" key="4">
    <source>
        <dbReference type="Proteomes" id="UP000277811"/>
    </source>
</evidence>
<gene>
    <name evidence="3" type="ORF">LUCI_4222</name>
</gene>
<dbReference type="InterPro" id="IPR050661">
    <property type="entry name" value="BglG_antiterminators"/>
</dbReference>
<organism evidence="3 4">
    <name type="scientific">Lucifera butyrica</name>
    <dbReference type="NCBI Taxonomy" id="1351585"/>
    <lineage>
        <taxon>Bacteria</taxon>
        <taxon>Bacillati</taxon>
        <taxon>Bacillota</taxon>
        <taxon>Negativicutes</taxon>
        <taxon>Veillonellales</taxon>
        <taxon>Veillonellaceae</taxon>
        <taxon>Lucifera</taxon>
    </lineage>
</organism>